<comment type="subcellular location">
    <subcellularLocation>
        <location evidence="3">Cytoplasm</location>
    </subcellularLocation>
</comment>
<accession>A0A8H7QS86</accession>
<dbReference type="GO" id="GO:0032447">
    <property type="term" value="P:protein urmylation"/>
    <property type="evidence" value="ECO:0007669"/>
    <property type="project" value="UniProtKB-UniRule"/>
</dbReference>
<dbReference type="InterPro" id="IPR014729">
    <property type="entry name" value="Rossmann-like_a/b/a_fold"/>
</dbReference>
<comment type="similarity">
    <text evidence="3">Belongs to the CTU2/NCS2 family.</text>
</comment>
<dbReference type="Gene3D" id="3.40.50.620">
    <property type="entry name" value="HUPs"/>
    <property type="match status" value="1"/>
</dbReference>
<dbReference type="OrthoDB" id="25129at2759"/>
<dbReference type="InterPro" id="IPR019407">
    <property type="entry name" value="CTU2"/>
</dbReference>
<dbReference type="Proteomes" id="UP000603453">
    <property type="component" value="Unassembled WGS sequence"/>
</dbReference>
<dbReference type="UniPathway" id="UPA00988"/>
<protein>
    <recommendedName>
        <fullName evidence="3">Cytoplasmic tRNA 2-thiolation protein 2</fullName>
    </recommendedName>
</protein>
<comment type="function">
    <text evidence="3">Plays a central role in 2-thiolation of mcm(5)S(2)U at tRNA wobble positions of tRNA(Lys), tRNA(Glu) and tRNA(Gln). May act by forming a heterodimer with NCS6 that ligates sulfur from thiocarboxylated URM1 onto the uridine of tRNAs at wobble position. Prior mcm(5) tRNA modification by the elongator complex is required for 2-thiolation. May also be involved in protein urmylation.</text>
</comment>
<organism evidence="4 5">
    <name type="scientific">Mucor saturninus</name>
    <dbReference type="NCBI Taxonomy" id="64648"/>
    <lineage>
        <taxon>Eukaryota</taxon>
        <taxon>Fungi</taxon>
        <taxon>Fungi incertae sedis</taxon>
        <taxon>Mucoromycota</taxon>
        <taxon>Mucoromycotina</taxon>
        <taxon>Mucoromycetes</taxon>
        <taxon>Mucorales</taxon>
        <taxon>Mucorineae</taxon>
        <taxon>Mucoraceae</taxon>
        <taxon>Mucor</taxon>
    </lineage>
</organism>
<dbReference type="GO" id="GO:0002143">
    <property type="term" value="P:tRNA wobble position uridine thiolation"/>
    <property type="evidence" value="ECO:0007669"/>
    <property type="project" value="TreeGrafter"/>
</dbReference>
<dbReference type="PANTHER" id="PTHR20882">
    <property type="entry name" value="CYTOPLASMIC TRNA 2-THIOLATION PROTEIN 2"/>
    <property type="match status" value="1"/>
</dbReference>
<name>A0A8H7QS86_9FUNG</name>
<sequence>MKVSDKTCCKCKTEAATVLIRQAYYCQSCFNFTFVGKYRSILLRLRNGNRQNGKVLLACSGGPSSIAMVNLTKNFMRVVPTEKKKVQLIPEAIVCHIDESTLFENNKGYSEKLTENMKKDFADFEYFSHRLEEVFGPEFTSSGEFNKILKSTSGGVENGEYEHFVQCVQSNSNRPLAEQLQALFNSIKRTAAKEDLIWNLKMKMLVTIARREGCSFIFMGDSATRQAIKMIAMTSKGRGYTLPLDIGVDNELSFKDVCIMRPMKDMLSKEIGFYNYFNKIDRYIMPAYNFSTMMPAKSSIERLTEDFIVSIEREFSSTVSTICRTITKLQPSATMDLTKTCAMCLMPLEAGIAEWRRHITVTDVEGSELPSEKNGCGDCSTAGGCCSTTDKKEDKAVVDMNKFMCYNCQVNLKDYNSTTIENLPPYMAESIVDQSRDSRLLDQIKDFLINDDDDEE</sequence>
<evidence type="ECO:0000313" key="4">
    <source>
        <dbReference type="EMBL" id="KAG2196813.1"/>
    </source>
</evidence>
<dbReference type="GO" id="GO:0000049">
    <property type="term" value="F:tRNA binding"/>
    <property type="evidence" value="ECO:0007669"/>
    <property type="project" value="InterPro"/>
</dbReference>
<dbReference type="GO" id="GO:0016783">
    <property type="term" value="F:sulfurtransferase activity"/>
    <property type="evidence" value="ECO:0007669"/>
    <property type="project" value="TreeGrafter"/>
</dbReference>
<dbReference type="GO" id="GO:0005829">
    <property type="term" value="C:cytosol"/>
    <property type="evidence" value="ECO:0007669"/>
    <property type="project" value="TreeGrafter"/>
</dbReference>
<keyword evidence="1 3" id="KW-0963">Cytoplasm</keyword>
<keyword evidence="5" id="KW-1185">Reference proteome</keyword>
<dbReference type="PANTHER" id="PTHR20882:SF14">
    <property type="entry name" value="CYTOPLASMIC TRNA 2-THIOLATION PROTEIN 2"/>
    <property type="match status" value="1"/>
</dbReference>
<dbReference type="EMBL" id="JAEPRD010000139">
    <property type="protein sequence ID" value="KAG2196813.1"/>
    <property type="molecule type" value="Genomic_DNA"/>
</dbReference>
<gene>
    <name evidence="3" type="primary">NCS2</name>
    <name evidence="3" type="synonym">CTU2</name>
    <name evidence="4" type="ORF">INT47_002740</name>
</gene>
<comment type="caution">
    <text evidence="4">The sequence shown here is derived from an EMBL/GenBank/DDBJ whole genome shotgun (WGS) entry which is preliminary data.</text>
</comment>
<proteinExistence type="inferred from homology"/>
<evidence type="ECO:0000256" key="2">
    <source>
        <dbReference type="ARBA" id="ARBA00022694"/>
    </source>
</evidence>
<dbReference type="AlphaFoldDB" id="A0A8H7QS86"/>
<dbReference type="HAMAP" id="MF_03054">
    <property type="entry name" value="CTU2"/>
    <property type="match status" value="1"/>
</dbReference>
<evidence type="ECO:0000256" key="3">
    <source>
        <dbReference type="HAMAP-Rule" id="MF_03054"/>
    </source>
</evidence>
<evidence type="ECO:0000313" key="5">
    <source>
        <dbReference type="Proteomes" id="UP000603453"/>
    </source>
</evidence>
<dbReference type="Pfam" id="PF10288">
    <property type="entry name" value="CTU2"/>
    <property type="match status" value="1"/>
</dbReference>
<reference evidence="4" key="1">
    <citation type="submission" date="2020-12" db="EMBL/GenBank/DDBJ databases">
        <title>Metabolic potential, ecology and presence of endohyphal bacteria is reflected in genomic diversity of Mucoromycotina.</title>
        <authorList>
            <person name="Muszewska A."/>
            <person name="Okrasinska A."/>
            <person name="Steczkiewicz K."/>
            <person name="Drgas O."/>
            <person name="Orlowska M."/>
            <person name="Perlinska-Lenart U."/>
            <person name="Aleksandrzak-Piekarczyk T."/>
            <person name="Szatraj K."/>
            <person name="Zielenkiewicz U."/>
            <person name="Pilsyk S."/>
            <person name="Malc E."/>
            <person name="Mieczkowski P."/>
            <person name="Kruszewska J.S."/>
            <person name="Biernat P."/>
            <person name="Pawlowska J."/>
        </authorList>
    </citation>
    <scope>NUCLEOTIDE SEQUENCE</scope>
    <source>
        <strain evidence="4">WA0000017839</strain>
    </source>
</reference>
<evidence type="ECO:0000256" key="1">
    <source>
        <dbReference type="ARBA" id="ARBA00022490"/>
    </source>
</evidence>
<comment type="pathway">
    <text evidence="3">tRNA modification; 5-methoxycarbonylmethyl-2-thiouridine-tRNA biosynthesis.</text>
</comment>
<keyword evidence="2 3" id="KW-0819">tRNA processing</keyword>
<dbReference type="SUPFAM" id="SSF52402">
    <property type="entry name" value="Adenine nucleotide alpha hydrolases-like"/>
    <property type="match status" value="1"/>
</dbReference>
<dbReference type="GO" id="GO:0016779">
    <property type="term" value="F:nucleotidyltransferase activity"/>
    <property type="evidence" value="ECO:0007669"/>
    <property type="project" value="UniProtKB-UniRule"/>
</dbReference>